<proteinExistence type="predicted"/>
<sequence>MTRRTRHQASAALRRLAEAENAFLEQEFLAPVVQGGEVRIRVAGAICKLSVEPADFVGWGVFQPISHTEALLDREATLAERRAYLNLLPAVRLILCRRADEKWCGSAGSFGDSRIALDGAAPIQLTTEVQQFDVVRSRFDGGVFWFDEVDRRHDPRQASYLRESLAERVVPAEVARKGLTAEERAAYELAYWELIRPPEERRSPRRRLRREVEMPVDFDPVVTRLRESLSHAGAELVDYLERKDGFRVRYTVGGMHYTSSVDKNDLTVQVAGICLSGEDQKFDLGSLVGVLREGDQGGGLLRVGRFWYARRVKPSVGKPASVAFDAEWALAREEAWVSCFAKPLLCMIEADGRAEAVAKLAEPMVAMCGAGALGSNLIDNLSRQGFRRLRVVDFDRVDQHNVSTQVYGVADVGAPKVDVLRNHVFRTAEVELETMDKKLDERNARKLLKGADIVIDTFDNSDSRRLVQQHCRAVGIECLHVGLFADYCEAVWDEVYRVPSDAEGDVCEYPLARNLVQLAVAVASELLVRFVLDGEKQNYSGTLRDFAITELEG</sequence>
<accession>A0ABP0LGS6</accession>
<evidence type="ECO:0000259" key="1">
    <source>
        <dbReference type="Pfam" id="PF00899"/>
    </source>
</evidence>
<comment type="caution">
    <text evidence="2">The sequence shown here is derived from an EMBL/GenBank/DDBJ whole genome shotgun (WGS) entry which is preliminary data.</text>
</comment>
<reference evidence="2 3" key="1">
    <citation type="submission" date="2024-02" db="EMBL/GenBank/DDBJ databases">
        <authorList>
            <person name="Chen Y."/>
            <person name="Shah S."/>
            <person name="Dougan E. K."/>
            <person name="Thang M."/>
            <person name="Chan C."/>
        </authorList>
    </citation>
    <scope>NUCLEOTIDE SEQUENCE [LARGE SCALE GENOMIC DNA]</scope>
</reference>
<dbReference type="Gene3D" id="3.40.50.720">
    <property type="entry name" value="NAD(P)-binding Rossmann-like Domain"/>
    <property type="match status" value="1"/>
</dbReference>
<keyword evidence="2" id="KW-0808">Transferase</keyword>
<dbReference type="InterPro" id="IPR045886">
    <property type="entry name" value="ThiF/MoeB/HesA"/>
</dbReference>
<dbReference type="InterPro" id="IPR000594">
    <property type="entry name" value="ThiF_NAD_FAD-bd"/>
</dbReference>
<dbReference type="SUPFAM" id="SSF69572">
    <property type="entry name" value="Activating enzymes of the ubiquitin-like proteins"/>
    <property type="match status" value="1"/>
</dbReference>
<dbReference type="Proteomes" id="UP001642464">
    <property type="component" value="Unassembled WGS sequence"/>
</dbReference>
<keyword evidence="2" id="KW-0548">Nucleotidyltransferase</keyword>
<gene>
    <name evidence="2" type="ORF">SCF082_LOCUS22176</name>
</gene>
<dbReference type="InterPro" id="IPR035985">
    <property type="entry name" value="Ubiquitin-activating_enz"/>
</dbReference>
<protein>
    <submittedName>
        <fullName evidence="2">Probable molybdopterin-synthase adenylyltransferase (MoaD protein adenylase) (Molybdopterin-converting factor subunit 1 adenylase) (Sulfur carrier protein MoaD adenylyltransferase)</fullName>
    </submittedName>
</protein>
<dbReference type="CDD" id="cd01483">
    <property type="entry name" value="E1_enzyme_family"/>
    <property type="match status" value="1"/>
</dbReference>
<dbReference type="PANTHER" id="PTHR43267:SF3">
    <property type="entry name" value="THIF PROTEIN"/>
    <property type="match status" value="1"/>
</dbReference>
<dbReference type="EMBL" id="CAXAMM010015891">
    <property type="protein sequence ID" value="CAK9037477.1"/>
    <property type="molecule type" value="Genomic_DNA"/>
</dbReference>
<dbReference type="PANTHER" id="PTHR43267">
    <property type="entry name" value="TRNA THREONYLCARBAMOYLADENOSINE DEHYDRATASE"/>
    <property type="match status" value="1"/>
</dbReference>
<name>A0ABP0LGS6_9DINO</name>
<dbReference type="Pfam" id="PF00899">
    <property type="entry name" value="ThiF"/>
    <property type="match status" value="1"/>
</dbReference>
<organism evidence="2 3">
    <name type="scientific">Durusdinium trenchii</name>
    <dbReference type="NCBI Taxonomy" id="1381693"/>
    <lineage>
        <taxon>Eukaryota</taxon>
        <taxon>Sar</taxon>
        <taxon>Alveolata</taxon>
        <taxon>Dinophyceae</taxon>
        <taxon>Suessiales</taxon>
        <taxon>Symbiodiniaceae</taxon>
        <taxon>Durusdinium</taxon>
    </lineage>
</organism>
<dbReference type="GO" id="GO:0016779">
    <property type="term" value="F:nucleotidyltransferase activity"/>
    <property type="evidence" value="ECO:0007669"/>
    <property type="project" value="UniProtKB-KW"/>
</dbReference>
<evidence type="ECO:0000313" key="2">
    <source>
        <dbReference type="EMBL" id="CAK9037477.1"/>
    </source>
</evidence>
<evidence type="ECO:0000313" key="3">
    <source>
        <dbReference type="Proteomes" id="UP001642464"/>
    </source>
</evidence>
<keyword evidence="3" id="KW-1185">Reference proteome</keyword>
<feature type="domain" description="THIF-type NAD/FAD binding fold" evidence="1">
    <location>
        <begin position="355"/>
        <end position="488"/>
    </location>
</feature>